<evidence type="ECO:0000313" key="8">
    <source>
        <dbReference type="Proteomes" id="UP001498398"/>
    </source>
</evidence>
<evidence type="ECO:0000256" key="3">
    <source>
        <dbReference type="ARBA" id="ARBA00023125"/>
    </source>
</evidence>
<evidence type="ECO:0000256" key="5">
    <source>
        <dbReference type="ARBA" id="ARBA00023242"/>
    </source>
</evidence>
<evidence type="ECO:0000313" key="7">
    <source>
        <dbReference type="EMBL" id="KAK7453520.1"/>
    </source>
</evidence>
<dbReference type="InterPro" id="IPR007219">
    <property type="entry name" value="XnlR_reg_dom"/>
</dbReference>
<evidence type="ECO:0000259" key="6">
    <source>
        <dbReference type="Pfam" id="PF04082"/>
    </source>
</evidence>
<dbReference type="Proteomes" id="UP001498398">
    <property type="component" value="Unassembled WGS sequence"/>
</dbReference>
<evidence type="ECO:0000256" key="1">
    <source>
        <dbReference type="ARBA" id="ARBA00004123"/>
    </source>
</evidence>
<keyword evidence="5" id="KW-0539">Nucleus</keyword>
<dbReference type="EMBL" id="JBANRG010000026">
    <property type="protein sequence ID" value="KAK7453520.1"/>
    <property type="molecule type" value="Genomic_DNA"/>
</dbReference>
<gene>
    <name evidence="7" type="ORF">VKT23_011800</name>
</gene>
<evidence type="ECO:0000256" key="4">
    <source>
        <dbReference type="ARBA" id="ARBA00023163"/>
    </source>
</evidence>
<comment type="subcellular location">
    <subcellularLocation>
        <location evidence="1">Nucleus</location>
    </subcellularLocation>
</comment>
<dbReference type="PANTHER" id="PTHR31845:SF17">
    <property type="entry name" value="ZN(II)2CYS6 TRANSCRIPTION FACTOR (EUROFUNG)"/>
    <property type="match status" value="1"/>
</dbReference>
<sequence length="598" mass="66479">MLESAAGIAGSSPKAIVSALEEGKVESVLSSASSSSSQQKIFNNLSPDAPQSRTFVIETESKGFLATVLPDHIFPGPMLRTSYDMCDPITLGILTYDEAKACFDIFFQNCHQLAPLLCLHTQRNPSRVRNSSTLLFFTICTIGARFWNAHNFPPSLSTPFACQQDPRSITWLHPRYTDLVTILDQNLTRLVQPSPADVTLETVQALLLYVQWMPLDVLESSSSPGSDLYKSRSRYTNSNVWSVLGLAIRQAIFIGLDKSMDAFNPLSEAKDEDIKRLRVWINLLYMDQHLALTAKLPMTLDPVPTARIARVFASHSNAQSTDLQLAGLCELVAIVHRATGSCRNVPYTVLDDVSLQKVNAELNEWQSIWSLTFCNSGFEHYSFQMPFTTLRWYHLALNFVALGPTVTSNHSQFYTHPSSDLRTGIEAAISMLYCFSANSDHPLSLLNTLQLTGGLQPLSPLIANTIVSTSRYNPDTNWITYAYAVVILALSYDRNIIDDEFNIAPRSPLFHSCISRGLGPRKQSPLYQLLQLVVDVFDRTVPVAQYRDVVQNTFQALTQRGEENVSNSTENDSTSNATTTGGIFAMIIRCGAWFKSSK</sequence>
<dbReference type="CDD" id="cd12148">
    <property type="entry name" value="fungal_TF_MHR"/>
    <property type="match status" value="1"/>
</dbReference>
<dbReference type="Pfam" id="PF04082">
    <property type="entry name" value="Fungal_trans"/>
    <property type="match status" value="1"/>
</dbReference>
<comment type="caution">
    <text evidence="7">The sequence shown here is derived from an EMBL/GenBank/DDBJ whole genome shotgun (WGS) entry which is preliminary data.</text>
</comment>
<keyword evidence="3" id="KW-0238">DNA-binding</keyword>
<keyword evidence="4" id="KW-0804">Transcription</keyword>
<proteinExistence type="predicted"/>
<name>A0ABR1J813_9AGAR</name>
<keyword evidence="2" id="KW-0805">Transcription regulation</keyword>
<evidence type="ECO:0000256" key="2">
    <source>
        <dbReference type="ARBA" id="ARBA00023015"/>
    </source>
</evidence>
<keyword evidence="8" id="KW-1185">Reference proteome</keyword>
<accession>A0ABR1J813</accession>
<protein>
    <recommendedName>
        <fullName evidence="6">Xylanolytic transcriptional activator regulatory domain-containing protein</fullName>
    </recommendedName>
</protein>
<organism evidence="7 8">
    <name type="scientific">Marasmiellus scandens</name>
    <dbReference type="NCBI Taxonomy" id="2682957"/>
    <lineage>
        <taxon>Eukaryota</taxon>
        <taxon>Fungi</taxon>
        <taxon>Dikarya</taxon>
        <taxon>Basidiomycota</taxon>
        <taxon>Agaricomycotina</taxon>
        <taxon>Agaricomycetes</taxon>
        <taxon>Agaricomycetidae</taxon>
        <taxon>Agaricales</taxon>
        <taxon>Marasmiineae</taxon>
        <taxon>Omphalotaceae</taxon>
        <taxon>Marasmiellus</taxon>
    </lineage>
</organism>
<reference evidence="7 8" key="1">
    <citation type="submission" date="2024-01" db="EMBL/GenBank/DDBJ databases">
        <title>A draft genome for the cacao thread blight pathogen Marasmiellus scandens.</title>
        <authorList>
            <person name="Baruah I.K."/>
            <person name="Leung J."/>
            <person name="Bukari Y."/>
            <person name="Amoako-Attah I."/>
            <person name="Meinhardt L.W."/>
            <person name="Bailey B.A."/>
            <person name="Cohen S.P."/>
        </authorList>
    </citation>
    <scope>NUCLEOTIDE SEQUENCE [LARGE SCALE GENOMIC DNA]</scope>
    <source>
        <strain evidence="7 8">GH-19</strain>
    </source>
</reference>
<dbReference type="PANTHER" id="PTHR31845">
    <property type="entry name" value="FINGER DOMAIN PROTEIN, PUTATIVE-RELATED"/>
    <property type="match status" value="1"/>
</dbReference>
<dbReference type="InterPro" id="IPR051089">
    <property type="entry name" value="prtT"/>
</dbReference>
<feature type="domain" description="Xylanolytic transcriptional activator regulatory" evidence="6">
    <location>
        <begin position="104"/>
        <end position="300"/>
    </location>
</feature>